<accession>A0A6I1HNN7</accession>
<dbReference type="InterPro" id="IPR027381">
    <property type="entry name" value="LytR/CpsA/Psr_C"/>
</dbReference>
<protein>
    <recommendedName>
        <fullName evidence="3">LytR/CpsA/Psr regulator C-terminal domain-containing protein</fullName>
    </recommendedName>
</protein>
<feature type="signal peptide" evidence="2">
    <location>
        <begin position="1"/>
        <end position="22"/>
    </location>
</feature>
<dbReference type="SMART" id="SM00028">
    <property type="entry name" value="TPR"/>
    <property type="match status" value="2"/>
</dbReference>
<dbReference type="AlphaFoldDB" id="A0A6I1HNN7"/>
<evidence type="ECO:0000256" key="1">
    <source>
        <dbReference type="PROSITE-ProRule" id="PRU00339"/>
    </source>
</evidence>
<dbReference type="RefSeq" id="WP_152285290.1">
    <property type="nucleotide sequence ID" value="NZ_WFLI01000066.1"/>
</dbReference>
<evidence type="ECO:0000313" key="5">
    <source>
        <dbReference type="Proteomes" id="UP000468717"/>
    </source>
</evidence>
<dbReference type="Gene3D" id="1.25.40.10">
    <property type="entry name" value="Tetratricopeptide repeat domain"/>
    <property type="match status" value="1"/>
</dbReference>
<dbReference type="Pfam" id="PF13399">
    <property type="entry name" value="LytR_C"/>
    <property type="match status" value="1"/>
</dbReference>
<dbReference type="Proteomes" id="UP000468717">
    <property type="component" value="Unassembled WGS sequence"/>
</dbReference>
<proteinExistence type="predicted"/>
<evidence type="ECO:0000313" key="4">
    <source>
        <dbReference type="EMBL" id="KAB8058196.1"/>
    </source>
</evidence>
<keyword evidence="2" id="KW-0732">Signal</keyword>
<feature type="chain" id="PRO_5026319306" description="LytR/CpsA/Psr regulator C-terminal domain-containing protein" evidence="2">
    <location>
        <begin position="23"/>
        <end position="275"/>
    </location>
</feature>
<dbReference type="PROSITE" id="PS50005">
    <property type="entry name" value="TPR"/>
    <property type="match status" value="1"/>
</dbReference>
<evidence type="ECO:0000256" key="2">
    <source>
        <dbReference type="SAM" id="SignalP"/>
    </source>
</evidence>
<organism evidence="4 5">
    <name type="scientific">Janthinobacterium violaceinigrum</name>
    <dbReference type="NCBI Taxonomy" id="2654252"/>
    <lineage>
        <taxon>Bacteria</taxon>
        <taxon>Pseudomonadati</taxon>
        <taxon>Pseudomonadota</taxon>
        <taxon>Betaproteobacteria</taxon>
        <taxon>Burkholderiales</taxon>
        <taxon>Oxalobacteraceae</taxon>
        <taxon>Janthinobacterium</taxon>
    </lineage>
</organism>
<reference evidence="4 5" key="1">
    <citation type="submission" date="2019-10" db="EMBL/GenBank/DDBJ databases">
        <title>Three novel species isolated from a subtropical stream in China.</title>
        <authorList>
            <person name="Lu H."/>
        </authorList>
    </citation>
    <scope>NUCLEOTIDE SEQUENCE [LARGE SCALE GENOMIC DNA]</scope>
    <source>
        <strain evidence="4 5">FT13W</strain>
    </source>
</reference>
<dbReference type="InterPro" id="IPR011990">
    <property type="entry name" value="TPR-like_helical_dom_sf"/>
</dbReference>
<dbReference type="SUPFAM" id="SSF48452">
    <property type="entry name" value="TPR-like"/>
    <property type="match status" value="1"/>
</dbReference>
<keyword evidence="1" id="KW-0802">TPR repeat</keyword>
<dbReference type="EMBL" id="WFLI01000066">
    <property type="protein sequence ID" value="KAB8058196.1"/>
    <property type="molecule type" value="Genomic_DNA"/>
</dbReference>
<comment type="caution">
    <text evidence="4">The sequence shown here is derived from an EMBL/GenBank/DDBJ whole genome shotgun (WGS) entry which is preliminary data.</text>
</comment>
<name>A0A6I1HNN7_9BURK</name>
<evidence type="ECO:0000259" key="3">
    <source>
        <dbReference type="Pfam" id="PF13399"/>
    </source>
</evidence>
<keyword evidence="5" id="KW-1185">Reference proteome</keyword>
<dbReference type="InterPro" id="IPR019734">
    <property type="entry name" value="TPR_rpt"/>
</dbReference>
<feature type="domain" description="LytR/CpsA/Psr regulator C-terminal" evidence="3">
    <location>
        <begin position="185"/>
        <end position="273"/>
    </location>
</feature>
<sequence length="275" mass="28736">MTLRWLRMAVWCLLACLLQGCAATDPAPHWQVSGVQRIGHSAGQDAATYFELGKFHQARGQLALAADAYAASIALEPQQLAARNAQAVLDARQGRLEQAAKALLALVHDYPEAAQPRNNLGYVYYLQGELALAAGMLEQAVARAGGAALARNNLQLVHAGQAAALAQTAAATAPVAAVAPEQAAAVEIINGNGIRGMAAQVRLRVRAQGMAVSRLANLPGFRHARSQILYAPGNARQADALRLALAQRGGTMQLVPVAGLARGAGIRVVLGRDQA</sequence>
<feature type="repeat" description="TPR" evidence="1">
    <location>
        <begin position="46"/>
        <end position="79"/>
    </location>
</feature>
<dbReference type="Gene3D" id="3.30.70.2390">
    <property type="match status" value="1"/>
</dbReference>
<dbReference type="PROSITE" id="PS51257">
    <property type="entry name" value="PROKAR_LIPOPROTEIN"/>
    <property type="match status" value="1"/>
</dbReference>
<gene>
    <name evidence="4" type="ORF">GCN75_28155</name>
</gene>